<protein>
    <submittedName>
        <fullName evidence="1">Phosphoglycolate phosphatase-like HAD superfamily hydrolase</fullName>
    </submittedName>
</protein>
<evidence type="ECO:0000313" key="1">
    <source>
        <dbReference type="EMBL" id="NYI81193.1"/>
    </source>
</evidence>
<name>A0A7Z0DTG2_9ACTN</name>
<dbReference type="GO" id="GO:0006281">
    <property type="term" value="P:DNA repair"/>
    <property type="evidence" value="ECO:0007669"/>
    <property type="project" value="TreeGrafter"/>
</dbReference>
<keyword evidence="2" id="KW-1185">Reference proteome</keyword>
<dbReference type="InterPro" id="IPR036412">
    <property type="entry name" value="HAD-like_sf"/>
</dbReference>
<dbReference type="PANTHER" id="PTHR43434:SF1">
    <property type="entry name" value="PHOSPHOGLYCOLATE PHOSPHATASE"/>
    <property type="match status" value="1"/>
</dbReference>
<organism evidence="1 2">
    <name type="scientific">Nocardioides panzhihuensis</name>
    <dbReference type="NCBI Taxonomy" id="860243"/>
    <lineage>
        <taxon>Bacteria</taxon>
        <taxon>Bacillati</taxon>
        <taxon>Actinomycetota</taxon>
        <taxon>Actinomycetes</taxon>
        <taxon>Propionibacteriales</taxon>
        <taxon>Nocardioidaceae</taxon>
        <taxon>Nocardioides</taxon>
    </lineage>
</organism>
<dbReference type="AlphaFoldDB" id="A0A7Z0DTG2"/>
<dbReference type="Gene3D" id="3.40.50.1000">
    <property type="entry name" value="HAD superfamily/HAD-like"/>
    <property type="match status" value="1"/>
</dbReference>
<dbReference type="Proteomes" id="UP000564496">
    <property type="component" value="Unassembled WGS sequence"/>
</dbReference>
<comment type="caution">
    <text evidence="1">The sequence shown here is derived from an EMBL/GenBank/DDBJ whole genome shotgun (WGS) entry which is preliminary data.</text>
</comment>
<dbReference type="InterPro" id="IPR050155">
    <property type="entry name" value="HAD-like_hydrolase_sf"/>
</dbReference>
<evidence type="ECO:0000313" key="2">
    <source>
        <dbReference type="Proteomes" id="UP000564496"/>
    </source>
</evidence>
<keyword evidence="1" id="KW-0378">Hydrolase</keyword>
<dbReference type="InterPro" id="IPR023198">
    <property type="entry name" value="PGP-like_dom2"/>
</dbReference>
<accession>A0A7Z0DTG2</accession>
<dbReference type="Pfam" id="PF13242">
    <property type="entry name" value="Hydrolase_like"/>
    <property type="match status" value="1"/>
</dbReference>
<proteinExistence type="predicted"/>
<dbReference type="EMBL" id="JACBZR010000002">
    <property type="protein sequence ID" value="NYI81193.1"/>
    <property type="molecule type" value="Genomic_DNA"/>
</dbReference>
<dbReference type="Gene3D" id="1.10.150.240">
    <property type="entry name" value="Putative phosphatase, domain 2"/>
    <property type="match status" value="1"/>
</dbReference>
<gene>
    <name evidence="1" type="ORF">BJ988_005901</name>
</gene>
<dbReference type="RefSeq" id="WP_179661772.1">
    <property type="nucleotide sequence ID" value="NZ_JACBZR010000002.1"/>
</dbReference>
<dbReference type="GO" id="GO:0008967">
    <property type="term" value="F:phosphoglycolate phosphatase activity"/>
    <property type="evidence" value="ECO:0007669"/>
    <property type="project" value="TreeGrafter"/>
</dbReference>
<sequence>MSLISETPLPAETRLQELVHSPVLLVLWDVDHTLVENAGVSKETYAAAFAALSGIEPRHAARTGGRTDRAIMHTMFADHALPTPPWREVADALQQAGAERYEAMRLRGSVLPGVRPAIDALGADPGVVQSVLTGNIQPNAEMKLAALDLADGVDLAVGAYGADADDRAHLVPVAQRRAAHRYRREFGRRNTVLIGDTPRDVDAGRRGGAHVVAVATGAHTVEELTRAGATVVMQDLSDTIELRRHLARFAAA</sequence>
<reference evidence="1 2" key="1">
    <citation type="submission" date="2020-07" db="EMBL/GenBank/DDBJ databases">
        <title>Sequencing the genomes of 1000 actinobacteria strains.</title>
        <authorList>
            <person name="Klenk H.-P."/>
        </authorList>
    </citation>
    <scope>NUCLEOTIDE SEQUENCE [LARGE SCALE GENOMIC DNA]</scope>
    <source>
        <strain evidence="1 2">DSM 26487</strain>
    </source>
</reference>
<dbReference type="SUPFAM" id="SSF56784">
    <property type="entry name" value="HAD-like"/>
    <property type="match status" value="1"/>
</dbReference>
<dbReference type="InterPro" id="IPR023214">
    <property type="entry name" value="HAD_sf"/>
</dbReference>
<dbReference type="PANTHER" id="PTHR43434">
    <property type="entry name" value="PHOSPHOGLYCOLATE PHOSPHATASE"/>
    <property type="match status" value="1"/>
</dbReference>
<dbReference type="GO" id="GO:0005829">
    <property type="term" value="C:cytosol"/>
    <property type="evidence" value="ECO:0007669"/>
    <property type="project" value="TreeGrafter"/>
</dbReference>